<evidence type="ECO:0000256" key="1">
    <source>
        <dbReference type="SAM" id="MobiDB-lite"/>
    </source>
</evidence>
<dbReference type="Pfam" id="PF20684">
    <property type="entry name" value="Fung_rhodopsin"/>
    <property type="match status" value="1"/>
</dbReference>
<feature type="compositionally biased region" description="Polar residues" evidence="1">
    <location>
        <begin position="289"/>
        <end position="308"/>
    </location>
</feature>
<evidence type="ECO:0000256" key="2">
    <source>
        <dbReference type="SAM" id="Phobius"/>
    </source>
</evidence>
<evidence type="ECO:0000259" key="3">
    <source>
        <dbReference type="Pfam" id="PF20684"/>
    </source>
</evidence>
<accession>A0A6A5T9N8</accession>
<gene>
    <name evidence="4" type="ORF">CC80DRAFT_283254</name>
</gene>
<feature type="domain" description="Rhodopsin" evidence="3">
    <location>
        <begin position="48"/>
        <end position="277"/>
    </location>
</feature>
<feature type="compositionally biased region" description="Polar residues" evidence="1">
    <location>
        <begin position="355"/>
        <end position="367"/>
    </location>
</feature>
<dbReference type="Proteomes" id="UP000800035">
    <property type="component" value="Unassembled WGS sequence"/>
</dbReference>
<feature type="region of interest" description="Disordered" evidence="1">
    <location>
        <begin position="288"/>
        <end position="308"/>
    </location>
</feature>
<evidence type="ECO:0000313" key="4">
    <source>
        <dbReference type="EMBL" id="KAF1948948.1"/>
    </source>
</evidence>
<keyword evidence="5" id="KW-1185">Reference proteome</keyword>
<feature type="transmembrane region" description="Helical" evidence="2">
    <location>
        <begin position="135"/>
        <end position="158"/>
    </location>
</feature>
<evidence type="ECO:0000313" key="5">
    <source>
        <dbReference type="Proteomes" id="UP000800035"/>
    </source>
</evidence>
<dbReference type="InterPro" id="IPR049326">
    <property type="entry name" value="Rhodopsin_dom_fungi"/>
</dbReference>
<dbReference type="PANTHER" id="PTHR39614">
    <property type="entry name" value="INTEGRAL MEMBRANE PROTEIN"/>
    <property type="match status" value="1"/>
</dbReference>
<reference evidence="4" key="1">
    <citation type="journal article" date="2020" name="Stud. Mycol.">
        <title>101 Dothideomycetes genomes: a test case for predicting lifestyles and emergence of pathogens.</title>
        <authorList>
            <person name="Haridas S."/>
            <person name="Albert R."/>
            <person name="Binder M."/>
            <person name="Bloem J."/>
            <person name="Labutti K."/>
            <person name="Salamov A."/>
            <person name="Andreopoulos B."/>
            <person name="Baker S."/>
            <person name="Barry K."/>
            <person name="Bills G."/>
            <person name="Bluhm B."/>
            <person name="Cannon C."/>
            <person name="Castanera R."/>
            <person name="Culley D."/>
            <person name="Daum C."/>
            <person name="Ezra D."/>
            <person name="Gonzalez J."/>
            <person name="Henrissat B."/>
            <person name="Kuo A."/>
            <person name="Liang C."/>
            <person name="Lipzen A."/>
            <person name="Lutzoni F."/>
            <person name="Magnuson J."/>
            <person name="Mondo S."/>
            <person name="Nolan M."/>
            <person name="Ohm R."/>
            <person name="Pangilinan J."/>
            <person name="Park H.-J."/>
            <person name="Ramirez L."/>
            <person name="Alfaro M."/>
            <person name="Sun H."/>
            <person name="Tritt A."/>
            <person name="Yoshinaga Y."/>
            <person name="Zwiers L.-H."/>
            <person name="Turgeon B."/>
            <person name="Goodwin S."/>
            <person name="Spatafora J."/>
            <person name="Crous P."/>
            <person name="Grigoriev I."/>
        </authorList>
    </citation>
    <scope>NUCLEOTIDE SEQUENCE</scope>
    <source>
        <strain evidence="4">CBS 675.92</strain>
    </source>
</reference>
<name>A0A6A5T9N8_9PLEO</name>
<feature type="transmembrane region" description="Helical" evidence="2">
    <location>
        <begin position="58"/>
        <end position="80"/>
    </location>
</feature>
<sequence>MPLPSPAPLTGNRFATVTKTDHGAPIFIAATLGLVFSFLVLFVRITVIKWHRWGLDDLVLVCAKTIGLGQWICIFISYHNGLGKAISIVDPGDLPHMAKAFFASRILLVIALCLAKCSLLLSIRTIFTVDLKKQWLTSNITIAIVCAWGAASALAISVNCSPNYVVSGPQNVQCPNHISRLRAIFILEALLESTIVVLPVIFLIGSNMAWSRKLLVAVIFSLRLPTVAFIIVYLVTSTRFISNDSTGVGIADTAVWQQVLLGYSLMSVTIPMLKQFVTDFTTGGMGFSKTPTDTHNGSSQNTKPQSSTAVELSVFSKKSSATVPLPSRATEPAKLLRRSRSASHVSEDVAPDFSSVVSHSSRQRMIQ</sequence>
<feature type="transmembrane region" description="Helical" evidence="2">
    <location>
        <begin position="178"/>
        <end position="202"/>
    </location>
</feature>
<proteinExistence type="predicted"/>
<feature type="transmembrane region" description="Helical" evidence="2">
    <location>
        <begin position="100"/>
        <end position="123"/>
    </location>
</feature>
<dbReference type="OrthoDB" id="3918601at2759"/>
<keyword evidence="2" id="KW-0472">Membrane</keyword>
<dbReference type="EMBL" id="ML977045">
    <property type="protein sequence ID" value="KAF1948948.1"/>
    <property type="molecule type" value="Genomic_DNA"/>
</dbReference>
<dbReference type="PANTHER" id="PTHR39614:SF2">
    <property type="entry name" value="INTEGRAL MEMBRANE PROTEIN"/>
    <property type="match status" value="1"/>
</dbReference>
<keyword evidence="2" id="KW-1133">Transmembrane helix</keyword>
<dbReference type="AlphaFoldDB" id="A0A6A5T9N8"/>
<keyword evidence="2" id="KW-0812">Transmembrane</keyword>
<feature type="transmembrane region" description="Helical" evidence="2">
    <location>
        <begin position="214"/>
        <end position="235"/>
    </location>
</feature>
<protein>
    <recommendedName>
        <fullName evidence="3">Rhodopsin domain-containing protein</fullName>
    </recommendedName>
</protein>
<feature type="region of interest" description="Disordered" evidence="1">
    <location>
        <begin position="323"/>
        <end position="367"/>
    </location>
</feature>
<feature type="transmembrane region" description="Helical" evidence="2">
    <location>
        <begin position="26"/>
        <end position="46"/>
    </location>
</feature>
<organism evidence="4 5">
    <name type="scientific">Byssothecium circinans</name>
    <dbReference type="NCBI Taxonomy" id="147558"/>
    <lineage>
        <taxon>Eukaryota</taxon>
        <taxon>Fungi</taxon>
        <taxon>Dikarya</taxon>
        <taxon>Ascomycota</taxon>
        <taxon>Pezizomycotina</taxon>
        <taxon>Dothideomycetes</taxon>
        <taxon>Pleosporomycetidae</taxon>
        <taxon>Pleosporales</taxon>
        <taxon>Massarineae</taxon>
        <taxon>Massarinaceae</taxon>
        <taxon>Byssothecium</taxon>
    </lineage>
</organism>